<evidence type="ECO:0000313" key="1">
    <source>
        <dbReference type="EMBL" id="GGB22175.1"/>
    </source>
</evidence>
<dbReference type="Gene3D" id="2.180.10.10">
    <property type="entry name" value="RHS repeat-associated core"/>
    <property type="match status" value="1"/>
</dbReference>
<evidence type="ECO:0008006" key="3">
    <source>
        <dbReference type="Google" id="ProtNLM"/>
    </source>
</evidence>
<dbReference type="AlphaFoldDB" id="A0A8J2XW86"/>
<organism evidence="1 2">
    <name type="scientific">Puia dinghuensis</name>
    <dbReference type="NCBI Taxonomy" id="1792502"/>
    <lineage>
        <taxon>Bacteria</taxon>
        <taxon>Pseudomonadati</taxon>
        <taxon>Bacteroidota</taxon>
        <taxon>Chitinophagia</taxon>
        <taxon>Chitinophagales</taxon>
        <taxon>Chitinophagaceae</taxon>
        <taxon>Puia</taxon>
    </lineage>
</organism>
<evidence type="ECO:0000313" key="2">
    <source>
        <dbReference type="Proteomes" id="UP000607559"/>
    </source>
</evidence>
<name>A0A8J2XW86_9BACT</name>
<proteinExistence type="predicted"/>
<sequence>MIAKTDQWGKVVSTSHFVPVDKNTVLETAVQTGRNPYAPCFGRRYVFKDGLLSEYAYVDEKGDLCNNRDGYAREVLSKYDTGVLRGFTRSFSYFNAAGKPVLAKNVGYHQVVLEHDDRGNIITRSYLNKEDAPMANKYGVYKIQYTYDQWGNNIQTENKALDGTPLKGSYGAATYKTSYKDGWRVQEEMFDDQGHLTTFKNIDGRFAVVTYKRDDRGNVMEEAYYGDKREPVNDERGIHLERSSYSDDDLLLERSFWDKEGKATTDLSLVHAYRYTYDKDGNRMSKAFLDTAGRLFNRHYNHVNMIRYQYYASGSLMSESYWNNDHEKTVNENGHHQKAYQYDETGQLRAIDLLDSLGEHVLGDLGYSREVLRYNSAAQLQSRSYFDAGRPISQVKQTYYVRNYHTIRYEYDSLNRVRSVIYLDEQDRPFNATVELGSGEIFPCSKVVFEYNASVLVAERIYTTNPDEAPVMRDCMKQYAVSTSGQGRLPPDKQ</sequence>
<comment type="caution">
    <text evidence="1">The sequence shown here is derived from an EMBL/GenBank/DDBJ whole genome shotgun (WGS) entry which is preliminary data.</text>
</comment>
<dbReference type="Proteomes" id="UP000607559">
    <property type="component" value="Unassembled WGS sequence"/>
</dbReference>
<gene>
    <name evidence="1" type="ORF">GCM10011511_52560</name>
</gene>
<accession>A0A8J2XW86</accession>
<reference evidence="1" key="1">
    <citation type="journal article" date="2014" name="Int. J. Syst. Evol. Microbiol.">
        <title>Complete genome sequence of Corynebacterium casei LMG S-19264T (=DSM 44701T), isolated from a smear-ripened cheese.</title>
        <authorList>
            <consortium name="US DOE Joint Genome Institute (JGI-PGF)"/>
            <person name="Walter F."/>
            <person name="Albersmeier A."/>
            <person name="Kalinowski J."/>
            <person name="Ruckert C."/>
        </authorList>
    </citation>
    <scope>NUCLEOTIDE SEQUENCE</scope>
    <source>
        <strain evidence="1">CGMCC 1.15448</strain>
    </source>
</reference>
<reference evidence="1" key="2">
    <citation type="submission" date="2020-09" db="EMBL/GenBank/DDBJ databases">
        <authorList>
            <person name="Sun Q."/>
            <person name="Zhou Y."/>
        </authorList>
    </citation>
    <scope>NUCLEOTIDE SEQUENCE</scope>
    <source>
        <strain evidence="1">CGMCC 1.15448</strain>
    </source>
</reference>
<protein>
    <recommendedName>
        <fullName evidence="3">RHS repeat protein</fullName>
    </recommendedName>
</protein>
<keyword evidence="2" id="KW-1185">Reference proteome</keyword>
<dbReference type="EMBL" id="BMJC01000006">
    <property type="protein sequence ID" value="GGB22175.1"/>
    <property type="molecule type" value="Genomic_DNA"/>
</dbReference>